<sequence length="80" mass="8698">AVGNIIGSNIFNLLLVLGISSSISPIQTDRDITQDIIFALISIVLLLLFSGLKRKKLGRTGGIILLAFYFIYIYLSLKAG</sequence>
<evidence type="ECO:0000256" key="3">
    <source>
        <dbReference type="ARBA" id="ARBA00022989"/>
    </source>
</evidence>
<evidence type="ECO:0000256" key="5">
    <source>
        <dbReference type="SAM" id="Phobius"/>
    </source>
</evidence>
<reference evidence="7" key="1">
    <citation type="journal article" date="2020" name="mSystems">
        <title>Genome- and Community-Level Interaction Insights into Carbon Utilization and Element Cycling Functions of Hydrothermarchaeota in Hydrothermal Sediment.</title>
        <authorList>
            <person name="Zhou Z."/>
            <person name="Liu Y."/>
            <person name="Xu W."/>
            <person name="Pan J."/>
            <person name="Luo Z.H."/>
            <person name="Li M."/>
        </authorList>
    </citation>
    <scope>NUCLEOTIDE SEQUENCE [LARGE SCALE GENOMIC DNA]</scope>
    <source>
        <strain evidence="7">HyVt-80</strain>
    </source>
</reference>
<evidence type="ECO:0000313" key="7">
    <source>
        <dbReference type="EMBL" id="HHF08598.1"/>
    </source>
</evidence>
<dbReference type="GO" id="GO:0016020">
    <property type="term" value="C:membrane"/>
    <property type="evidence" value="ECO:0007669"/>
    <property type="project" value="UniProtKB-SubCell"/>
</dbReference>
<feature type="domain" description="Sodium/calcium exchanger membrane region" evidence="6">
    <location>
        <begin position="1"/>
        <end position="77"/>
    </location>
</feature>
<keyword evidence="3 5" id="KW-1133">Transmembrane helix</keyword>
<comment type="subcellular location">
    <subcellularLocation>
        <location evidence="1">Membrane</location>
        <topology evidence="1">Multi-pass membrane protein</topology>
    </subcellularLocation>
</comment>
<evidence type="ECO:0000259" key="6">
    <source>
        <dbReference type="Pfam" id="PF01699"/>
    </source>
</evidence>
<dbReference type="Pfam" id="PF01699">
    <property type="entry name" value="Na_Ca_ex"/>
    <property type="match status" value="1"/>
</dbReference>
<dbReference type="EMBL" id="DRTH01000138">
    <property type="protein sequence ID" value="HHF08598.1"/>
    <property type="molecule type" value="Genomic_DNA"/>
</dbReference>
<dbReference type="InterPro" id="IPR044880">
    <property type="entry name" value="NCX_ion-bd_dom_sf"/>
</dbReference>
<evidence type="ECO:0000256" key="1">
    <source>
        <dbReference type="ARBA" id="ARBA00004141"/>
    </source>
</evidence>
<evidence type="ECO:0000256" key="2">
    <source>
        <dbReference type="ARBA" id="ARBA00022692"/>
    </source>
</evidence>
<dbReference type="InterPro" id="IPR004837">
    <property type="entry name" value="NaCa_Exmemb"/>
</dbReference>
<comment type="caution">
    <text evidence="7">The sequence shown here is derived from an EMBL/GenBank/DDBJ whole genome shotgun (WGS) entry which is preliminary data.</text>
</comment>
<dbReference type="AlphaFoldDB" id="A0A7C5DXV8"/>
<keyword evidence="4 5" id="KW-0472">Membrane</keyword>
<proteinExistence type="predicted"/>
<feature type="non-terminal residue" evidence="7">
    <location>
        <position position="1"/>
    </location>
</feature>
<feature type="transmembrane region" description="Helical" evidence="5">
    <location>
        <begin position="58"/>
        <end position="77"/>
    </location>
</feature>
<organism evidence="7">
    <name type="scientific">Kosmotoga arenicorallina</name>
    <dbReference type="NCBI Taxonomy" id="688066"/>
    <lineage>
        <taxon>Bacteria</taxon>
        <taxon>Thermotogati</taxon>
        <taxon>Thermotogota</taxon>
        <taxon>Thermotogae</taxon>
        <taxon>Kosmotogales</taxon>
        <taxon>Kosmotogaceae</taxon>
        <taxon>Kosmotoga</taxon>
    </lineage>
</organism>
<gene>
    <name evidence="7" type="ORF">ENL26_02355</name>
</gene>
<dbReference type="Gene3D" id="1.20.1420.30">
    <property type="entry name" value="NCX, central ion-binding region"/>
    <property type="match status" value="1"/>
</dbReference>
<accession>A0A7C5DXV8</accession>
<dbReference type="GO" id="GO:0055085">
    <property type="term" value="P:transmembrane transport"/>
    <property type="evidence" value="ECO:0007669"/>
    <property type="project" value="InterPro"/>
</dbReference>
<dbReference type="Proteomes" id="UP000886129">
    <property type="component" value="Unassembled WGS sequence"/>
</dbReference>
<evidence type="ECO:0000256" key="4">
    <source>
        <dbReference type="ARBA" id="ARBA00023136"/>
    </source>
</evidence>
<protein>
    <submittedName>
        <fullName evidence="7">Sodium:calcium antiporter</fullName>
    </submittedName>
</protein>
<feature type="transmembrane region" description="Helical" evidence="5">
    <location>
        <begin position="36"/>
        <end position="52"/>
    </location>
</feature>
<name>A0A7C5DXV8_9BACT</name>
<keyword evidence="2 5" id="KW-0812">Transmembrane</keyword>
<feature type="transmembrane region" description="Helical" evidence="5">
    <location>
        <begin position="6"/>
        <end position="24"/>
    </location>
</feature>